<dbReference type="RefSeq" id="WP_377515626.1">
    <property type="nucleotide sequence ID" value="NZ_JBHSQS010000028.1"/>
</dbReference>
<evidence type="ECO:0000313" key="1">
    <source>
        <dbReference type="EMBL" id="MFC5927255.1"/>
    </source>
</evidence>
<comment type="caution">
    <text evidence="1">The sequence shown here is derived from an EMBL/GenBank/DDBJ whole genome shotgun (WGS) entry which is preliminary data.</text>
</comment>
<proteinExistence type="predicted"/>
<reference evidence="2" key="1">
    <citation type="journal article" date="2019" name="Int. J. Syst. Evol. Microbiol.">
        <title>The Global Catalogue of Microorganisms (GCM) 10K type strain sequencing project: providing services to taxonomists for standard genome sequencing and annotation.</title>
        <authorList>
            <consortium name="The Broad Institute Genomics Platform"/>
            <consortium name="The Broad Institute Genome Sequencing Center for Infectious Disease"/>
            <person name="Wu L."/>
            <person name="Ma J."/>
        </authorList>
    </citation>
    <scope>NUCLEOTIDE SEQUENCE [LARGE SCALE GENOMIC DNA]</scope>
    <source>
        <strain evidence="2">CGMCC 4.7144</strain>
    </source>
</reference>
<dbReference type="Proteomes" id="UP001596226">
    <property type="component" value="Unassembled WGS sequence"/>
</dbReference>
<gene>
    <name evidence="1" type="ORF">ACFQGL_28335</name>
</gene>
<evidence type="ECO:0000313" key="2">
    <source>
        <dbReference type="Proteomes" id="UP001596226"/>
    </source>
</evidence>
<organism evidence="1 2">
    <name type="scientific">Micromonospora vulcania</name>
    <dbReference type="NCBI Taxonomy" id="1441873"/>
    <lineage>
        <taxon>Bacteria</taxon>
        <taxon>Bacillati</taxon>
        <taxon>Actinomycetota</taxon>
        <taxon>Actinomycetes</taxon>
        <taxon>Micromonosporales</taxon>
        <taxon>Micromonosporaceae</taxon>
        <taxon>Micromonospora</taxon>
    </lineage>
</organism>
<sequence length="213" mass="22797">MTDTVELLDAQNSANPEAAAPETGPAATDLMIHTAVTEEMLVAAWQATNGSGDTPAWLSRVATLLAAGYGPMPATPTDETAHHLLTAAVAAANATAEAAVVEANARQLAHDEFSNDVRRRAARAVNNREICLSGTNYALERLGITTLPVEYSVELLVPVTVRVRATDEEDAYDRAADELRDMVSGGDLDFDEYDLRREGAQVSDEDIDLDDLD</sequence>
<protein>
    <submittedName>
        <fullName evidence="1">Uncharacterized protein</fullName>
    </submittedName>
</protein>
<keyword evidence="2" id="KW-1185">Reference proteome</keyword>
<name>A0ABW1HG02_9ACTN</name>
<dbReference type="EMBL" id="JBHSQS010000028">
    <property type="protein sequence ID" value="MFC5927255.1"/>
    <property type="molecule type" value="Genomic_DNA"/>
</dbReference>
<accession>A0ABW1HG02</accession>